<proteinExistence type="predicted"/>
<name>A0ABV4XI21_9CYAN</name>
<protein>
    <submittedName>
        <fullName evidence="1">Uncharacterized protein</fullName>
    </submittedName>
</protein>
<gene>
    <name evidence="1" type="ORF">ACE1CI_00240</name>
</gene>
<organism evidence="1 2">
    <name type="scientific">Floridaenema flaviceps BLCC-F50</name>
    <dbReference type="NCBI Taxonomy" id="3153642"/>
    <lineage>
        <taxon>Bacteria</taxon>
        <taxon>Bacillati</taxon>
        <taxon>Cyanobacteriota</taxon>
        <taxon>Cyanophyceae</taxon>
        <taxon>Oscillatoriophycideae</taxon>
        <taxon>Aerosakkonematales</taxon>
        <taxon>Aerosakkonemataceae</taxon>
        <taxon>Floridanema</taxon>
        <taxon>Floridanema flaviceps</taxon>
    </lineage>
</organism>
<sequence length="314" mass="36606">MSYLTDIIQEFKQQPLNQNQFNACALAEKALAVTLDKKLIKAGLLNTLATQLNEIIEILHTSFPDVPIDDLRYRLAHLYMRNRQWEKADEQLLNIHEDFFNATEAKIYSTLCSIKQGDSPFIEKLANQITESRNQSSKTIQEYHYNLLEMLVYASGIDHSVLQPYYCKGTTKADLEVRYYHEQLSQSNPSLTNLRWQPMARFRIRHLLENSQGFLILNMSNRPIEEIKNFVTPLREPIKKLAEILCSKFPFSTFLDDLINEFIEEGYMKSKRPGTISDWKTELCSSLHNPEAVVQSKNEGYKICYPFILIRKRI</sequence>
<keyword evidence="2" id="KW-1185">Reference proteome</keyword>
<comment type="caution">
    <text evidence="1">The sequence shown here is derived from an EMBL/GenBank/DDBJ whole genome shotgun (WGS) entry which is preliminary data.</text>
</comment>
<evidence type="ECO:0000313" key="2">
    <source>
        <dbReference type="Proteomes" id="UP001576784"/>
    </source>
</evidence>
<evidence type="ECO:0000313" key="1">
    <source>
        <dbReference type="EMBL" id="MFB2891352.1"/>
    </source>
</evidence>
<reference evidence="1 2" key="1">
    <citation type="submission" date="2024-09" db="EMBL/GenBank/DDBJ databases">
        <title>Floridaenema gen nov. (Aerosakkonemataceae, Aerosakkonematales ord. nov., Cyanobacteria) from benthic tropical and subtropical fresh waters, with the description of four new species.</title>
        <authorList>
            <person name="Moretto J.A."/>
            <person name="Berthold D.E."/>
            <person name="Lefler F.W."/>
            <person name="Huang I.-S."/>
            <person name="Laughinghouse H. IV."/>
        </authorList>
    </citation>
    <scope>NUCLEOTIDE SEQUENCE [LARGE SCALE GENOMIC DNA]</scope>
    <source>
        <strain evidence="1 2">BLCC-F50</strain>
    </source>
</reference>
<accession>A0ABV4XI21</accession>
<dbReference type="EMBL" id="JBHFNR010000003">
    <property type="protein sequence ID" value="MFB2891352.1"/>
    <property type="molecule type" value="Genomic_DNA"/>
</dbReference>
<dbReference type="RefSeq" id="WP_413261031.1">
    <property type="nucleotide sequence ID" value="NZ_JBHFNR010000003.1"/>
</dbReference>
<dbReference type="Proteomes" id="UP001576784">
    <property type="component" value="Unassembled WGS sequence"/>
</dbReference>